<keyword evidence="2 4" id="KW-0808">Transferase</keyword>
<evidence type="ECO:0000256" key="2">
    <source>
        <dbReference type="ARBA" id="ARBA00022679"/>
    </source>
</evidence>
<dbReference type="GO" id="GO:0006396">
    <property type="term" value="P:RNA processing"/>
    <property type="evidence" value="ECO:0007669"/>
    <property type="project" value="InterPro"/>
</dbReference>
<comment type="caution">
    <text evidence="6">The sequence shown here is derived from an EMBL/GenBank/DDBJ whole genome shotgun (WGS) entry which is preliminary data.</text>
</comment>
<dbReference type="PROSITE" id="PS51687">
    <property type="entry name" value="SAM_MT_RNA_M5U"/>
    <property type="match status" value="1"/>
</dbReference>
<dbReference type="OrthoDB" id="10250660at2759"/>
<name>A0A1X2HS84_SYNRA</name>
<dbReference type="GO" id="GO:0003723">
    <property type="term" value="F:RNA binding"/>
    <property type="evidence" value="ECO:0007669"/>
    <property type="project" value="TreeGrafter"/>
</dbReference>
<keyword evidence="3 4" id="KW-0949">S-adenosyl-L-methionine</keyword>
<organism evidence="6 7">
    <name type="scientific">Syncephalastrum racemosum</name>
    <name type="common">Filamentous fungus</name>
    <dbReference type="NCBI Taxonomy" id="13706"/>
    <lineage>
        <taxon>Eukaryota</taxon>
        <taxon>Fungi</taxon>
        <taxon>Fungi incertae sedis</taxon>
        <taxon>Mucoromycota</taxon>
        <taxon>Mucoromycotina</taxon>
        <taxon>Mucoromycetes</taxon>
        <taxon>Mucorales</taxon>
        <taxon>Syncephalastraceae</taxon>
        <taxon>Syncephalastrum</taxon>
    </lineage>
</organism>
<keyword evidence="7" id="KW-1185">Reference proteome</keyword>
<accession>A0A1X2HS84</accession>
<dbReference type="GO" id="GO:0032259">
    <property type="term" value="P:methylation"/>
    <property type="evidence" value="ECO:0007669"/>
    <property type="project" value="UniProtKB-KW"/>
</dbReference>
<dbReference type="PANTHER" id="PTHR45904">
    <property type="entry name" value="TRNA (URACIL-5-)-METHYLTRANSFERASE"/>
    <property type="match status" value="1"/>
</dbReference>
<proteinExistence type="inferred from homology"/>
<dbReference type="Gene3D" id="3.40.50.150">
    <property type="entry name" value="Vaccinia Virus protein VP39"/>
    <property type="match status" value="1"/>
</dbReference>
<evidence type="ECO:0000256" key="3">
    <source>
        <dbReference type="ARBA" id="ARBA00022691"/>
    </source>
</evidence>
<evidence type="ECO:0000256" key="5">
    <source>
        <dbReference type="PROSITE-ProRule" id="PRU10015"/>
    </source>
</evidence>
<dbReference type="PANTHER" id="PTHR45904:SF2">
    <property type="entry name" value="TRNA (URACIL-5-)-METHYLTRANSFERASE HOMOLOG A"/>
    <property type="match status" value="1"/>
</dbReference>
<dbReference type="CDD" id="cd02440">
    <property type="entry name" value="AdoMet_MTases"/>
    <property type="match status" value="1"/>
</dbReference>
<reference evidence="6 7" key="1">
    <citation type="submission" date="2016-07" db="EMBL/GenBank/DDBJ databases">
        <title>Pervasive Adenine N6-methylation of Active Genes in Fungi.</title>
        <authorList>
            <consortium name="DOE Joint Genome Institute"/>
            <person name="Mondo S.J."/>
            <person name="Dannebaum R.O."/>
            <person name="Kuo R.C."/>
            <person name="Labutti K."/>
            <person name="Haridas S."/>
            <person name="Kuo A."/>
            <person name="Salamov A."/>
            <person name="Ahrendt S.R."/>
            <person name="Lipzen A."/>
            <person name="Sullivan W."/>
            <person name="Andreopoulos W.B."/>
            <person name="Clum A."/>
            <person name="Lindquist E."/>
            <person name="Daum C."/>
            <person name="Ramamoorthy G.K."/>
            <person name="Gryganskyi A."/>
            <person name="Culley D."/>
            <person name="Magnuson J.K."/>
            <person name="James T.Y."/>
            <person name="O'Malley M.A."/>
            <person name="Stajich J.E."/>
            <person name="Spatafora J.W."/>
            <person name="Visel A."/>
            <person name="Grigoriev I.V."/>
        </authorList>
    </citation>
    <scope>NUCLEOTIDE SEQUENCE [LARGE SCALE GENOMIC DNA]</scope>
    <source>
        <strain evidence="6 7">NRRL 2496</strain>
    </source>
</reference>
<dbReference type="InParanoid" id="A0A1X2HS84"/>
<dbReference type="InterPro" id="IPR010280">
    <property type="entry name" value="U5_MeTrfase_fam"/>
</dbReference>
<dbReference type="Pfam" id="PF05958">
    <property type="entry name" value="tRNA_U5-meth_tr"/>
    <property type="match status" value="1"/>
</dbReference>
<dbReference type="AlphaFoldDB" id="A0A1X2HS84"/>
<feature type="active site" description="Nucleophile" evidence="4">
    <location>
        <position position="492"/>
    </location>
</feature>
<feature type="binding site" evidence="4">
    <location>
        <position position="416"/>
    </location>
    <ligand>
        <name>S-adenosyl-L-methionine</name>
        <dbReference type="ChEBI" id="CHEBI:59789"/>
    </ligand>
</feature>
<dbReference type="GO" id="GO:0008173">
    <property type="term" value="F:RNA methyltransferase activity"/>
    <property type="evidence" value="ECO:0007669"/>
    <property type="project" value="InterPro"/>
</dbReference>
<dbReference type="Proteomes" id="UP000242180">
    <property type="component" value="Unassembled WGS sequence"/>
</dbReference>
<feature type="binding site" evidence="4">
    <location>
        <position position="464"/>
    </location>
    <ligand>
        <name>S-adenosyl-L-methionine</name>
        <dbReference type="ChEBI" id="CHEBI:59789"/>
    </ligand>
</feature>
<dbReference type="SUPFAM" id="SSF53335">
    <property type="entry name" value="S-adenosyl-L-methionine-dependent methyltransferases"/>
    <property type="match status" value="1"/>
</dbReference>
<evidence type="ECO:0000256" key="4">
    <source>
        <dbReference type="PROSITE-ProRule" id="PRU01024"/>
    </source>
</evidence>
<sequence>MLQSARQWIGSWFQGKRKHEDDEDHDADQNKRAKLEESNERVYCVRIANAENQKKFPRILRREGYHVLKNHPKGIIYVAARSEEDANKKATTLTESRPFLDVSVISRLADDEWDEMIDKTPPHERLANQVTPLHSVPYEEQLELKTNIHKTVLKEIREQMVAIGATETIHEGEHVCQVLDPLPAPNLEGYRSKCEFTIGYDLDNQPTVGFLLGLYKKGVTAVLEPSQCKHIPPVAKKIAKAMQDYVRQSKYPAYDRKTHQGVWRLLMTRTQRTGDAMVLIQLKSKDSMTAKELAAEKKHLVKYFQSFKDKPEEERFDFSTLILQDSDAVHNGFEPKAPTDVLVGDGYIHEELLGLKFRISASSFFQVNTEAAEVLYSKCAEWCNVGKKTTLLDVCCGTGTIGLTMASHVDKVAGIDMVPEAIEDAHLNAKLNGIENVEYFAGRVETKLDLFSRKDDEDVVAVLDPARAGVGAKVISAVRQAENINKVIYISCDAEKAKNNFFDLIRPAGGKIKGSPFRASRAVSVDLFPHTKHCELMIEFVRGEKDEDNSAKTGLNEEENVKEVVEDTTIEVQQETIETTGESVQVTETSIKVTKEAEA</sequence>
<evidence type="ECO:0000313" key="6">
    <source>
        <dbReference type="EMBL" id="ORZ01756.1"/>
    </source>
</evidence>
<evidence type="ECO:0000256" key="1">
    <source>
        <dbReference type="ARBA" id="ARBA00022603"/>
    </source>
</evidence>
<comment type="caution">
    <text evidence="4">Lacks conserved residue(s) required for the propagation of feature annotation.</text>
</comment>
<feature type="active site" evidence="5">
    <location>
        <position position="492"/>
    </location>
</feature>
<evidence type="ECO:0000313" key="7">
    <source>
        <dbReference type="Proteomes" id="UP000242180"/>
    </source>
</evidence>
<dbReference type="EMBL" id="MCGN01000002">
    <property type="protein sequence ID" value="ORZ01756.1"/>
    <property type="molecule type" value="Genomic_DNA"/>
</dbReference>
<dbReference type="PROSITE" id="PS01230">
    <property type="entry name" value="TRMA_1"/>
    <property type="match status" value="1"/>
</dbReference>
<protein>
    <submittedName>
        <fullName evidence="6">S-adenosyl-L-methionine-dependent methyltransferase</fullName>
    </submittedName>
</protein>
<dbReference type="Gene3D" id="2.40.50.1070">
    <property type="match status" value="1"/>
</dbReference>
<dbReference type="STRING" id="13706.A0A1X2HS84"/>
<feature type="binding site" evidence="4">
    <location>
        <position position="366"/>
    </location>
    <ligand>
        <name>S-adenosyl-L-methionine</name>
        <dbReference type="ChEBI" id="CHEBI:59789"/>
    </ligand>
</feature>
<gene>
    <name evidence="6" type="ORF">BCR43DRAFT_487453</name>
</gene>
<dbReference type="InterPro" id="IPR029063">
    <property type="entry name" value="SAM-dependent_MTases_sf"/>
</dbReference>
<dbReference type="InterPro" id="IPR045850">
    <property type="entry name" value="TRM2_met"/>
</dbReference>
<dbReference type="InterPro" id="IPR030390">
    <property type="entry name" value="MeTrfase_TrmA_AS"/>
</dbReference>
<keyword evidence="1 4" id="KW-0489">Methyltransferase</keyword>
<comment type="similarity">
    <text evidence="4">Belongs to the class I-like SAM-binding methyltransferase superfamily. RNA M5U methyltransferase family.</text>
</comment>